<feature type="repeat" description="TPR" evidence="1">
    <location>
        <begin position="80"/>
        <end position="113"/>
    </location>
</feature>
<dbReference type="InterPro" id="IPR011990">
    <property type="entry name" value="TPR-like_helical_dom_sf"/>
</dbReference>
<gene>
    <name evidence="2" type="ORF">JHL17_06735</name>
</gene>
<evidence type="ECO:0000313" key="2">
    <source>
        <dbReference type="EMBL" id="MBK1837103.1"/>
    </source>
</evidence>
<dbReference type="SUPFAM" id="SSF48452">
    <property type="entry name" value="TPR-like"/>
    <property type="match status" value="1"/>
</dbReference>
<organism evidence="2 3">
    <name type="scientific">Azospirillum endophyticum</name>
    <dbReference type="NCBI Taxonomy" id="2800326"/>
    <lineage>
        <taxon>Bacteria</taxon>
        <taxon>Pseudomonadati</taxon>
        <taxon>Pseudomonadota</taxon>
        <taxon>Alphaproteobacteria</taxon>
        <taxon>Rhodospirillales</taxon>
        <taxon>Azospirillaceae</taxon>
        <taxon>Azospirillum</taxon>
    </lineage>
</organism>
<dbReference type="Proteomes" id="UP000652760">
    <property type="component" value="Unassembled WGS sequence"/>
</dbReference>
<dbReference type="EMBL" id="JAENHM010000023">
    <property type="protein sequence ID" value="MBK1837103.1"/>
    <property type="molecule type" value="Genomic_DNA"/>
</dbReference>
<keyword evidence="3" id="KW-1185">Reference proteome</keyword>
<evidence type="ECO:0000256" key="1">
    <source>
        <dbReference type="PROSITE-ProRule" id="PRU00339"/>
    </source>
</evidence>
<dbReference type="Pfam" id="PF13176">
    <property type="entry name" value="TPR_7"/>
    <property type="match status" value="1"/>
</dbReference>
<dbReference type="PROSITE" id="PS50005">
    <property type="entry name" value="TPR"/>
    <property type="match status" value="2"/>
</dbReference>
<sequence length="235" mass="25214">MTADSIRPDRLPADLLAEAFDHHQTGGFEEAEALYRRIQVIEPAWAEALHRHGLLVAQLGRLEQADRLLGWASASASADAEAAVNHGKILRALQKAEAAARSFRRALTLSPALLTALEGLGHAERENGNAEAAAGSYGRAALFGAGPALLHQWGAALDVIGRTEEAAEALHRSARIDPTVPSVAVRLAMILHRMGHDEEAAGWYRRALVLQPGHRDARRALFDTIPAAGKLPPEP</sequence>
<dbReference type="Gene3D" id="1.25.40.10">
    <property type="entry name" value="Tetratricopeptide repeat domain"/>
    <property type="match status" value="3"/>
</dbReference>
<protein>
    <submittedName>
        <fullName evidence="2">Tetratricopeptide repeat protein</fullName>
    </submittedName>
</protein>
<keyword evidence="1" id="KW-0802">TPR repeat</keyword>
<evidence type="ECO:0000313" key="3">
    <source>
        <dbReference type="Proteomes" id="UP000652760"/>
    </source>
</evidence>
<reference evidence="3" key="1">
    <citation type="submission" date="2021-01" db="EMBL/GenBank/DDBJ databases">
        <title>Genome public.</title>
        <authorList>
            <person name="Liu C."/>
            <person name="Sun Q."/>
        </authorList>
    </citation>
    <scope>NUCLEOTIDE SEQUENCE [LARGE SCALE GENOMIC DNA]</scope>
    <source>
        <strain evidence="3">YIM B02556</strain>
    </source>
</reference>
<dbReference type="Pfam" id="PF13432">
    <property type="entry name" value="TPR_16"/>
    <property type="match status" value="1"/>
</dbReference>
<comment type="caution">
    <text evidence="2">The sequence shown here is derived from an EMBL/GenBank/DDBJ whole genome shotgun (WGS) entry which is preliminary data.</text>
</comment>
<name>A0ABS1F139_9PROT</name>
<accession>A0ABS1F139</accession>
<dbReference type="PANTHER" id="PTHR44998:SF1">
    <property type="entry name" value="UDP-N-ACETYLGLUCOSAMINE--PEPTIDE N-ACETYLGLUCOSAMINYLTRANSFERASE 110 KDA SUBUNIT"/>
    <property type="match status" value="1"/>
</dbReference>
<dbReference type="InterPro" id="IPR019734">
    <property type="entry name" value="TPR_rpt"/>
</dbReference>
<dbReference type="SMART" id="SM00028">
    <property type="entry name" value="TPR"/>
    <property type="match status" value="4"/>
</dbReference>
<feature type="repeat" description="TPR" evidence="1">
    <location>
        <begin position="181"/>
        <end position="214"/>
    </location>
</feature>
<dbReference type="PANTHER" id="PTHR44998">
    <property type="match status" value="1"/>
</dbReference>
<proteinExistence type="predicted"/>